<sequence>MNFEAFTAGEGGPPRPTPRGSWMGKGVPLRKLGKTKVLERRAKVRRSDPRAGCPQGLPARYAEGDALCQGSGPGCGPSAPRTQANLMGQERPAPGWDCRVRDPHCRCTRSARGPGPALSGMLWGGGRLNPHRLFKCVLPPFRR</sequence>
<accession>A0A7J8H0W5</accession>
<gene>
    <name evidence="2" type="ORF">HJG63_011163</name>
</gene>
<evidence type="ECO:0000313" key="3">
    <source>
        <dbReference type="Proteomes" id="UP000593571"/>
    </source>
</evidence>
<name>A0A7J8H0W5_ROUAE</name>
<evidence type="ECO:0000256" key="1">
    <source>
        <dbReference type="SAM" id="MobiDB-lite"/>
    </source>
</evidence>
<feature type="compositionally biased region" description="Basic and acidic residues" evidence="1">
    <location>
        <begin position="36"/>
        <end position="49"/>
    </location>
</feature>
<dbReference type="AlphaFoldDB" id="A0A7J8H0W5"/>
<reference evidence="2 3" key="1">
    <citation type="journal article" date="2020" name="Nature">
        <title>Six reference-quality genomes reveal evolution of bat adaptations.</title>
        <authorList>
            <person name="Jebb D."/>
            <person name="Huang Z."/>
            <person name="Pippel M."/>
            <person name="Hughes G.M."/>
            <person name="Lavrichenko K."/>
            <person name="Devanna P."/>
            <person name="Winkler S."/>
            <person name="Jermiin L.S."/>
            <person name="Skirmuntt E.C."/>
            <person name="Katzourakis A."/>
            <person name="Burkitt-Gray L."/>
            <person name="Ray D.A."/>
            <person name="Sullivan K.A.M."/>
            <person name="Roscito J.G."/>
            <person name="Kirilenko B.M."/>
            <person name="Davalos L.M."/>
            <person name="Corthals A.P."/>
            <person name="Power M.L."/>
            <person name="Jones G."/>
            <person name="Ransome R.D."/>
            <person name="Dechmann D.K.N."/>
            <person name="Locatelli A.G."/>
            <person name="Puechmaille S.J."/>
            <person name="Fedrigo O."/>
            <person name="Jarvis E.D."/>
            <person name="Hiller M."/>
            <person name="Vernes S.C."/>
            <person name="Myers E.W."/>
            <person name="Teeling E.C."/>
        </authorList>
    </citation>
    <scope>NUCLEOTIDE SEQUENCE [LARGE SCALE GENOMIC DNA]</scope>
    <source>
        <strain evidence="2">MRouAeg1</strain>
        <tissue evidence="2">Muscle</tissue>
    </source>
</reference>
<proteinExistence type="predicted"/>
<evidence type="ECO:0000313" key="2">
    <source>
        <dbReference type="EMBL" id="KAF6465740.1"/>
    </source>
</evidence>
<dbReference type="Proteomes" id="UP000593571">
    <property type="component" value="Unassembled WGS sequence"/>
</dbReference>
<keyword evidence="3" id="KW-1185">Reference proteome</keyword>
<dbReference type="EMBL" id="JACASE010000005">
    <property type="protein sequence ID" value="KAF6465740.1"/>
    <property type="molecule type" value="Genomic_DNA"/>
</dbReference>
<feature type="region of interest" description="Disordered" evidence="1">
    <location>
        <begin position="71"/>
        <end position="95"/>
    </location>
</feature>
<feature type="region of interest" description="Disordered" evidence="1">
    <location>
        <begin position="1"/>
        <end position="57"/>
    </location>
</feature>
<comment type="caution">
    <text evidence="2">The sequence shown here is derived from an EMBL/GenBank/DDBJ whole genome shotgun (WGS) entry which is preliminary data.</text>
</comment>
<protein>
    <submittedName>
        <fullName evidence="2">Uncharacterized protein</fullName>
    </submittedName>
</protein>
<organism evidence="2 3">
    <name type="scientific">Rousettus aegyptiacus</name>
    <name type="common">Egyptian fruit bat</name>
    <name type="synonym">Pteropus aegyptiacus</name>
    <dbReference type="NCBI Taxonomy" id="9407"/>
    <lineage>
        <taxon>Eukaryota</taxon>
        <taxon>Metazoa</taxon>
        <taxon>Chordata</taxon>
        <taxon>Craniata</taxon>
        <taxon>Vertebrata</taxon>
        <taxon>Euteleostomi</taxon>
        <taxon>Mammalia</taxon>
        <taxon>Eutheria</taxon>
        <taxon>Laurasiatheria</taxon>
        <taxon>Chiroptera</taxon>
        <taxon>Yinpterochiroptera</taxon>
        <taxon>Pteropodoidea</taxon>
        <taxon>Pteropodidae</taxon>
        <taxon>Rousettinae</taxon>
        <taxon>Rousettus</taxon>
    </lineage>
</organism>